<evidence type="ECO:0000313" key="10">
    <source>
        <dbReference type="EMBL" id="AUJ23972.1"/>
    </source>
</evidence>
<keyword evidence="5 8" id="KW-0812">Transmembrane</keyword>
<dbReference type="GO" id="GO:0015920">
    <property type="term" value="P:lipopolysaccharide transport"/>
    <property type="evidence" value="ECO:0007669"/>
    <property type="project" value="TreeGrafter"/>
</dbReference>
<feature type="transmembrane region" description="Helical" evidence="8">
    <location>
        <begin position="110"/>
        <end position="138"/>
    </location>
</feature>
<evidence type="ECO:0000313" key="11">
    <source>
        <dbReference type="Proteomes" id="UP000234237"/>
    </source>
</evidence>
<keyword evidence="6 8" id="KW-1133">Transmembrane helix</keyword>
<evidence type="ECO:0000256" key="1">
    <source>
        <dbReference type="ARBA" id="ARBA00004651"/>
    </source>
</evidence>
<feature type="transmembrane region" description="Helical" evidence="8">
    <location>
        <begin position="37"/>
        <end position="58"/>
    </location>
</feature>
<name>A0A2K9IW44_9BACI</name>
<dbReference type="GO" id="GO:0005886">
    <property type="term" value="C:plasma membrane"/>
    <property type="evidence" value="ECO:0007669"/>
    <property type="project" value="UniProtKB-SubCell"/>
</dbReference>
<feature type="transmembrane region" description="Helical" evidence="8">
    <location>
        <begin position="70"/>
        <end position="89"/>
    </location>
</feature>
<dbReference type="Proteomes" id="UP000234237">
    <property type="component" value="Chromosome"/>
</dbReference>
<keyword evidence="3 8" id="KW-0813">Transport</keyword>
<proteinExistence type="inferred from homology"/>
<evidence type="ECO:0000256" key="8">
    <source>
        <dbReference type="RuleBase" id="RU361157"/>
    </source>
</evidence>
<evidence type="ECO:0000256" key="5">
    <source>
        <dbReference type="ARBA" id="ARBA00022692"/>
    </source>
</evidence>
<evidence type="ECO:0000256" key="6">
    <source>
        <dbReference type="ARBA" id="ARBA00022989"/>
    </source>
</evidence>
<keyword evidence="7 8" id="KW-0472">Membrane</keyword>
<evidence type="ECO:0000256" key="3">
    <source>
        <dbReference type="ARBA" id="ARBA00022448"/>
    </source>
</evidence>
<gene>
    <name evidence="10" type="primary">tagG_1</name>
    <name evidence="10" type="ORF">A21D_00860</name>
</gene>
<feature type="transmembrane region" description="Helical" evidence="8">
    <location>
        <begin position="238"/>
        <end position="258"/>
    </location>
</feature>
<dbReference type="AlphaFoldDB" id="A0A2K9IW44"/>
<comment type="subcellular location">
    <subcellularLocation>
        <location evidence="1 8">Cell membrane</location>
        <topology evidence="1 8">Multi-pass membrane protein</topology>
    </subcellularLocation>
</comment>
<feature type="domain" description="ABC transmembrane type-2" evidence="9">
    <location>
        <begin position="35"/>
        <end position="260"/>
    </location>
</feature>
<dbReference type="GO" id="GO:0140359">
    <property type="term" value="F:ABC-type transporter activity"/>
    <property type="evidence" value="ECO:0007669"/>
    <property type="project" value="InterPro"/>
</dbReference>
<evidence type="ECO:0000259" key="9">
    <source>
        <dbReference type="PROSITE" id="PS51012"/>
    </source>
</evidence>
<dbReference type="KEGG" id="vpn:A21D_00860"/>
<dbReference type="Pfam" id="PF01061">
    <property type="entry name" value="ABC2_membrane"/>
    <property type="match status" value="1"/>
</dbReference>
<feature type="transmembrane region" description="Helical" evidence="8">
    <location>
        <begin position="179"/>
        <end position="196"/>
    </location>
</feature>
<dbReference type="PANTHER" id="PTHR30413:SF10">
    <property type="entry name" value="CAPSULE POLYSACCHARIDE EXPORT INNER-MEMBRANE PROTEIN CTRC"/>
    <property type="match status" value="1"/>
</dbReference>
<dbReference type="InterPro" id="IPR013525">
    <property type="entry name" value="ABC2_TM"/>
</dbReference>
<sequence length="268" mass="31534">MKAVWAVLIEQVKHFYLLRRLSLYEIKSKNKMTYLGLAWEVINPAIQIAIYWFIFGFGIREREPIDGVSFIHWMLAGIVIWFFFNPAIIEGSKSIYQRIKMLSKMNFPMSLIPNIIIFSKFYSHIGLLLIVIIILNLTGYPISIYYLQLPIFILGGYFFIFALSLITSTLNTIIRDLQMLLQAMLRMVLYMAPILWSHDSLPEQIVILLKLNPLYYLVEGYRASLIGTEWYIINHWGYSLYFFGVSLVIFIIGTKLHVTFRRRFIDFI</sequence>
<reference evidence="11" key="1">
    <citation type="submission" date="2016-11" db="EMBL/GenBank/DDBJ databases">
        <title>Complete genome sequence of Virgibacillus pantothenticus 21D, a halophilic bacterium isolated from the deep hypersaline anoxic basin Discovery in the Mediterranean Sea.</title>
        <authorList>
            <person name="Zeaiter Z."/>
            <person name="Booth J.M."/>
            <person name="Prosdocimi E.M."/>
            <person name="Mapelli F."/>
            <person name="Fusi M."/>
            <person name="Daffonchio D."/>
            <person name="Borin S."/>
            <person name="Crotti E."/>
        </authorList>
    </citation>
    <scope>NUCLEOTIDE SEQUENCE [LARGE SCALE GENOMIC DNA]</scope>
    <source>
        <strain evidence="11">21D</strain>
    </source>
</reference>
<dbReference type="RefSeq" id="WP_101932826.1">
    <property type="nucleotide sequence ID" value="NZ_CP018622.1"/>
</dbReference>
<dbReference type="InterPro" id="IPR047817">
    <property type="entry name" value="ABC2_TM_bact-type"/>
</dbReference>
<dbReference type="PANTHER" id="PTHR30413">
    <property type="entry name" value="INNER MEMBRANE TRANSPORT PERMEASE"/>
    <property type="match status" value="1"/>
</dbReference>
<dbReference type="EMBL" id="CP018622">
    <property type="protein sequence ID" value="AUJ23972.1"/>
    <property type="molecule type" value="Genomic_DNA"/>
</dbReference>
<evidence type="ECO:0000256" key="2">
    <source>
        <dbReference type="ARBA" id="ARBA00007783"/>
    </source>
</evidence>
<feature type="transmembrane region" description="Helical" evidence="8">
    <location>
        <begin position="144"/>
        <end position="167"/>
    </location>
</feature>
<evidence type="ECO:0000256" key="7">
    <source>
        <dbReference type="ARBA" id="ARBA00023136"/>
    </source>
</evidence>
<comment type="similarity">
    <text evidence="2 8">Belongs to the ABC-2 integral membrane protein family.</text>
</comment>
<protein>
    <recommendedName>
        <fullName evidence="8">Transport permease protein</fullName>
    </recommendedName>
</protein>
<accession>A0A2K9IW44</accession>
<dbReference type="PROSITE" id="PS51012">
    <property type="entry name" value="ABC_TM2"/>
    <property type="match status" value="1"/>
</dbReference>
<organism evidence="10 11">
    <name type="scientific">Virgibacillus dokdonensis</name>
    <dbReference type="NCBI Taxonomy" id="302167"/>
    <lineage>
        <taxon>Bacteria</taxon>
        <taxon>Bacillati</taxon>
        <taxon>Bacillota</taxon>
        <taxon>Bacilli</taxon>
        <taxon>Bacillales</taxon>
        <taxon>Bacillaceae</taxon>
        <taxon>Virgibacillus</taxon>
    </lineage>
</organism>
<keyword evidence="4 8" id="KW-1003">Cell membrane</keyword>
<evidence type="ECO:0000256" key="4">
    <source>
        <dbReference type="ARBA" id="ARBA00022475"/>
    </source>
</evidence>